<dbReference type="AlphaFoldDB" id="A0A497YAB1"/>
<reference evidence="1 2" key="1">
    <citation type="submission" date="2018-10" db="EMBL/GenBank/DDBJ databases">
        <title>Genomic Encyclopedia of Archaeal and Bacterial Type Strains, Phase II (KMG-II): from individual species to whole genera.</title>
        <authorList>
            <person name="Goeker M."/>
        </authorList>
    </citation>
    <scope>NUCLEOTIDE SEQUENCE [LARGE SCALE GENOMIC DNA]</scope>
    <source>
        <strain evidence="1 2">DSM 19624</strain>
    </source>
</reference>
<organism evidence="1 2">
    <name type="scientific">Pedobacter alluvionis</name>
    <dbReference type="NCBI Taxonomy" id="475253"/>
    <lineage>
        <taxon>Bacteria</taxon>
        <taxon>Pseudomonadati</taxon>
        <taxon>Bacteroidota</taxon>
        <taxon>Sphingobacteriia</taxon>
        <taxon>Sphingobacteriales</taxon>
        <taxon>Sphingobacteriaceae</taxon>
        <taxon>Pedobacter</taxon>
    </lineage>
</organism>
<evidence type="ECO:0000313" key="1">
    <source>
        <dbReference type="EMBL" id="RLJ80492.1"/>
    </source>
</evidence>
<dbReference type="OrthoDB" id="771715at2"/>
<name>A0A497YAB1_9SPHI</name>
<comment type="caution">
    <text evidence="1">The sequence shown here is derived from an EMBL/GenBank/DDBJ whole genome shotgun (WGS) entry which is preliminary data.</text>
</comment>
<sequence length="78" mass="8600">MTYSCFLLSYGAVLPRLTAAEGLFLFGIKKKQKMPAENFSFEGTSAARTVQPEKFVRPDLSRTGIPCYGLAGWKCESS</sequence>
<gene>
    <name evidence="1" type="ORF">BCL90_1270</name>
</gene>
<dbReference type="Proteomes" id="UP000273898">
    <property type="component" value="Unassembled WGS sequence"/>
</dbReference>
<evidence type="ECO:0000313" key="2">
    <source>
        <dbReference type="Proteomes" id="UP000273898"/>
    </source>
</evidence>
<dbReference type="RefSeq" id="WP_121283092.1">
    <property type="nucleotide sequence ID" value="NZ_RCCK01000010.1"/>
</dbReference>
<protein>
    <submittedName>
        <fullName evidence="1">Uncharacterized protein</fullName>
    </submittedName>
</protein>
<accession>A0A497YAB1</accession>
<dbReference type="EMBL" id="RCCK01000010">
    <property type="protein sequence ID" value="RLJ80492.1"/>
    <property type="molecule type" value="Genomic_DNA"/>
</dbReference>
<proteinExistence type="predicted"/>